<evidence type="ECO:0000256" key="1">
    <source>
        <dbReference type="SAM" id="Coils"/>
    </source>
</evidence>
<dbReference type="KEGG" id="smul:SMUL_0420"/>
<dbReference type="Proteomes" id="UP000019322">
    <property type="component" value="Chromosome"/>
</dbReference>
<dbReference type="AlphaFoldDB" id="A0AA86AJI2"/>
<sequence length="345" mass="39415">MNLKYSFCILLSSILLSGCAQSSNQQNITVPQATSEQPSVNETTKKPEKPISKSSYKSQSGFYYALIEKNDRGWSIVEIRDTAMDKRQNENQEILRVNQSYAEVIPYYKTTNFHRLGDTYECSYMLKPTVDQYSPCSSQLTSASVAKSIGKNIIAAAVTFGLASGSHRYIDENLINEAVVQTDLFNAIENEKTNFEQALYERSFYNARTIADYDKFIADYTSKDKENFIPTAIKNRDQLIEKQKAEQKKLAEENKKRQEEQLAQAKAEQKASDERKKNVESFRKSLKSGMDSNCGPILEVKDSLIKIYFPVQNYGNEHWIKRDEMFPKGYGCRFVNGGYIMPSSY</sequence>
<feature type="compositionally biased region" description="Polar residues" evidence="2">
    <location>
        <begin position="30"/>
        <end position="42"/>
    </location>
</feature>
<feature type="region of interest" description="Disordered" evidence="2">
    <location>
        <begin position="30"/>
        <end position="55"/>
    </location>
</feature>
<feature type="signal peptide" evidence="3">
    <location>
        <begin position="1"/>
        <end position="22"/>
    </location>
</feature>
<gene>
    <name evidence="4" type="ORF">SMUL_0420</name>
</gene>
<evidence type="ECO:0000256" key="2">
    <source>
        <dbReference type="SAM" id="MobiDB-lite"/>
    </source>
</evidence>
<keyword evidence="3" id="KW-0732">Signal</keyword>
<dbReference type="PROSITE" id="PS51257">
    <property type="entry name" value="PROKAR_LIPOPROTEIN"/>
    <property type="match status" value="1"/>
</dbReference>
<dbReference type="RefSeq" id="WP_025343615.1">
    <property type="nucleotide sequence ID" value="NZ_CP007201.1"/>
</dbReference>
<evidence type="ECO:0000313" key="4">
    <source>
        <dbReference type="EMBL" id="AHJ11701.1"/>
    </source>
</evidence>
<name>A0AA86AJI2_SULMK</name>
<protein>
    <recommendedName>
        <fullName evidence="6">Lipoprotein</fullName>
    </recommendedName>
</protein>
<keyword evidence="1" id="KW-0175">Coiled coil</keyword>
<evidence type="ECO:0000256" key="3">
    <source>
        <dbReference type="SAM" id="SignalP"/>
    </source>
</evidence>
<dbReference type="EMBL" id="CP007201">
    <property type="protein sequence ID" value="AHJ11701.1"/>
    <property type="molecule type" value="Genomic_DNA"/>
</dbReference>
<reference evidence="4 5" key="1">
    <citation type="journal article" date="2014" name="Environ. Microbiol.">
        <title>Insights into organohalide respiration and the versatile catabolism of Sulfurospirillum multivorans gained from comparative genomics and physiological studies.</title>
        <authorList>
            <person name="Goris T."/>
            <person name="Schubert T."/>
            <person name="Gadkari J."/>
            <person name="Wubet T."/>
            <person name="Tarkka M."/>
            <person name="Buscot F."/>
            <person name="Adrian L."/>
            <person name="Diekert G."/>
        </authorList>
    </citation>
    <scope>NUCLEOTIDE SEQUENCE [LARGE SCALE GENOMIC DNA]</scope>
    <source>
        <strain evidence="5">DM 12446 / JCM 15788 / NBRC 109480</strain>
    </source>
</reference>
<feature type="coiled-coil region" evidence="1">
    <location>
        <begin position="233"/>
        <end position="275"/>
    </location>
</feature>
<evidence type="ECO:0008006" key="6">
    <source>
        <dbReference type="Google" id="ProtNLM"/>
    </source>
</evidence>
<feature type="chain" id="PRO_5041718958" description="Lipoprotein" evidence="3">
    <location>
        <begin position="23"/>
        <end position="345"/>
    </location>
</feature>
<organism evidence="4 5">
    <name type="scientific">Sulfurospirillum multivorans (strain DM 12446 / JCM 15788 / NBRC 109480)</name>
    <dbReference type="NCBI Taxonomy" id="1150621"/>
    <lineage>
        <taxon>Bacteria</taxon>
        <taxon>Pseudomonadati</taxon>
        <taxon>Campylobacterota</taxon>
        <taxon>Epsilonproteobacteria</taxon>
        <taxon>Campylobacterales</taxon>
        <taxon>Sulfurospirillaceae</taxon>
        <taxon>Sulfurospirillum</taxon>
    </lineage>
</organism>
<proteinExistence type="predicted"/>
<accession>A0AA86AJI2</accession>
<evidence type="ECO:0000313" key="5">
    <source>
        <dbReference type="Proteomes" id="UP000019322"/>
    </source>
</evidence>